<dbReference type="PROSITE" id="PS51257">
    <property type="entry name" value="PROKAR_LIPOPROTEIN"/>
    <property type="match status" value="1"/>
</dbReference>
<dbReference type="RefSeq" id="WP_111022264.1">
    <property type="nucleotide sequence ID" value="NZ_CP106879.1"/>
</dbReference>
<organism evidence="3 4">
    <name type="scientific">Curtobacterium poinsettiae</name>
    <dbReference type="NCBI Taxonomy" id="159612"/>
    <lineage>
        <taxon>Bacteria</taxon>
        <taxon>Bacillati</taxon>
        <taxon>Actinomycetota</taxon>
        <taxon>Actinomycetes</taxon>
        <taxon>Micrococcales</taxon>
        <taxon>Microbacteriaceae</taxon>
        <taxon>Curtobacterium</taxon>
    </lineage>
</organism>
<protein>
    <submittedName>
        <fullName evidence="3">Substrate-binding domain-containing protein</fullName>
    </submittedName>
</protein>
<sequence>MADRTEEETTVLRIVAVTVALAAALTLAGCQGTTSAAPTPVQSTDLTSSDGGFDQQAVIGVVLVHDDAALADRLRTDLTDAGFRPDVRVAPASGAAASQRTAVAQLVRKGAKALLVHAARPSALTGVIQTAHDAGVVVVSLGDPLPATGTGGDGVSADYRVPSEGDDADTAATAVDVVQSLQRGEKPETDPTDGDTTDAE</sequence>
<evidence type="ECO:0000313" key="4">
    <source>
        <dbReference type="Proteomes" id="UP001062223"/>
    </source>
</evidence>
<dbReference type="InterPro" id="IPR025997">
    <property type="entry name" value="SBP_2_dom"/>
</dbReference>
<name>A0A9Q9P729_9MICO</name>
<dbReference type="KEGG" id="cpoi:OE229_14595"/>
<accession>A0A9Q9P729</accession>
<feature type="region of interest" description="Disordered" evidence="1">
    <location>
        <begin position="147"/>
        <end position="200"/>
    </location>
</feature>
<proteinExistence type="predicted"/>
<reference evidence="3" key="1">
    <citation type="submission" date="2022-09" db="EMBL/GenBank/DDBJ databases">
        <title>Taxonomy of Curtobacterium flaccumfaciens.</title>
        <authorList>
            <person name="Osdaghi E."/>
            <person name="Taghavi S.M."/>
            <person name="Hamidizade M."/>
            <person name="Abachi H."/>
            <person name="Fazliarab A."/>
            <person name="Baeyen S."/>
            <person name="Portier P."/>
            <person name="Van Vaerenbergh J."/>
            <person name="Jacques M.-A."/>
        </authorList>
    </citation>
    <scope>NUCLEOTIDE SEQUENCE</scope>
    <source>
        <strain evidence="3">AGQB46</strain>
    </source>
</reference>
<evidence type="ECO:0000259" key="2">
    <source>
        <dbReference type="Pfam" id="PF13407"/>
    </source>
</evidence>
<gene>
    <name evidence="3" type="ORF">OE229_14595</name>
</gene>
<dbReference type="SUPFAM" id="SSF53822">
    <property type="entry name" value="Periplasmic binding protein-like I"/>
    <property type="match status" value="1"/>
</dbReference>
<dbReference type="InterPro" id="IPR028082">
    <property type="entry name" value="Peripla_BP_I"/>
</dbReference>
<dbReference type="Gene3D" id="3.40.50.2300">
    <property type="match status" value="1"/>
</dbReference>
<feature type="domain" description="Periplasmic binding protein" evidence="2">
    <location>
        <begin position="79"/>
        <end position="144"/>
    </location>
</feature>
<evidence type="ECO:0000313" key="3">
    <source>
        <dbReference type="EMBL" id="UYC80339.1"/>
    </source>
</evidence>
<dbReference type="Proteomes" id="UP001062223">
    <property type="component" value="Chromosome"/>
</dbReference>
<dbReference type="AlphaFoldDB" id="A0A9Q9P729"/>
<evidence type="ECO:0000256" key="1">
    <source>
        <dbReference type="SAM" id="MobiDB-lite"/>
    </source>
</evidence>
<dbReference type="Pfam" id="PF13407">
    <property type="entry name" value="Peripla_BP_4"/>
    <property type="match status" value="1"/>
</dbReference>
<feature type="compositionally biased region" description="Acidic residues" evidence="1">
    <location>
        <begin position="190"/>
        <end position="200"/>
    </location>
</feature>
<dbReference type="EMBL" id="CP106879">
    <property type="protein sequence ID" value="UYC80339.1"/>
    <property type="molecule type" value="Genomic_DNA"/>
</dbReference>